<dbReference type="Gene3D" id="3.15.10.30">
    <property type="entry name" value="Haemolymph juvenile hormone binding protein"/>
    <property type="match status" value="1"/>
</dbReference>
<dbReference type="Pfam" id="PF06585">
    <property type="entry name" value="JHBP"/>
    <property type="match status" value="1"/>
</dbReference>
<dbReference type="Proteomes" id="UP001458880">
    <property type="component" value="Unassembled WGS sequence"/>
</dbReference>
<dbReference type="EMBL" id="JASPKY010000678">
    <property type="protein sequence ID" value="KAK9686883.1"/>
    <property type="molecule type" value="Genomic_DNA"/>
</dbReference>
<reference evidence="2 3" key="1">
    <citation type="journal article" date="2024" name="BMC Genomics">
        <title>De novo assembly and annotation of Popillia japonica's genome with initial clues to its potential as an invasive pest.</title>
        <authorList>
            <person name="Cucini C."/>
            <person name="Boschi S."/>
            <person name="Funari R."/>
            <person name="Cardaioli E."/>
            <person name="Iannotti N."/>
            <person name="Marturano G."/>
            <person name="Paoli F."/>
            <person name="Bruttini M."/>
            <person name="Carapelli A."/>
            <person name="Frati F."/>
            <person name="Nardi F."/>
        </authorList>
    </citation>
    <scope>NUCLEOTIDE SEQUENCE [LARGE SCALE GENOMIC DNA]</scope>
    <source>
        <strain evidence="2">DMR45628</strain>
    </source>
</reference>
<sequence length="146" mass="16731">MLKYIILTCVLVNLYSCGSNEKKLPYFLKVCHRNDNDLNECVKRSIENLRPLMSKGIPEFDIPSCEPLIIPEVIIDQGNGPVSVKSTYNDVRVYGPTQFELKSIKIDLDKDKVSLKVWLPRLELNCQYSMEGRVLMLPISGCHVWN</sequence>
<protein>
    <submittedName>
        <fullName evidence="2">Hemolymph juvenile hormone binding protein (JHBP)</fullName>
    </submittedName>
</protein>
<organism evidence="2 3">
    <name type="scientific">Popillia japonica</name>
    <name type="common">Japanese beetle</name>
    <dbReference type="NCBI Taxonomy" id="7064"/>
    <lineage>
        <taxon>Eukaryota</taxon>
        <taxon>Metazoa</taxon>
        <taxon>Ecdysozoa</taxon>
        <taxon>Arthropoda</taxon>
        <taxon>Hexapoda</taxon>
        <taxon>Insecta</taxon>
        <taxon>Pterygota</taxon>
        <taxon>Neoptera</taxon>
        <taxon>Endopterygota</taxon>
        <taxon>Coleoptera</taxon>
        <taxon>Polyphaga</taxon>
        <taxon>Scarabaeiformia</taxon>
        <taxon>Scarabaeidae</taxon>
        <taxon>Rutelinae</taxon>
        <taxon>Popillia</taxon>
    </lineage>
</organism>
<keyword evidence="1" id="KW-0732">Signal</keyword>
<feature type="chain" id="PRO_5043542110" evidence="1">
    <location>
        <begin position="18"/>
        <end position="146"/>
    </location>
</feature>
<comment type="caution">
    <text evidence="2">The sequence shown here is derived from an EMBL/GenBank/DDBJ whole genome shotgun (WGS) entry which is preliminary data.</text>
</comment>
<evidence type="ECO:0000313" key="3">
    <source>
        <dbReference type="Proteomes" id="UP001458880"/>
    </source>
</evidence>
<dbReference type="InterPro" id="IPR010562">
    <property type="entry name" value="Haemolymph_juvenile_hormone-bd"/>
</dbReference>
<dbReference type="InterPro" id="IPR038606">
    <property type="entry name" value="To_sf"/>
</dbReference>
<dbReference type="GO" id="GO:0005615">
    <property type="term" value="C:extracellular space"/>
    <property type="evidence" value="ECO:0007669"/>
    <property type="project" value="TreeGrafter"/>
</dbReference>
<evidence type="ECO:0000313" key="2">
    <source>
        <dbReference type="EMBL" id="KAK9686883.1"/>
    </source>
</evidence>
<accession>A0AAW1IC07</accession>
<feature type="signal peptide" evidence="1">
    <location>
        <begin position="1"/>
        <end position="17"/>
    </location>
</feature>
<dbReference type="PANTHER" id="PTHR11008">
    <property type="entry name" value="PROTEIN TAKEOUT-LIKE PROTEIN"/>
    <property type="match status" value="1"/>
</dbReference>
<dbReference type="PANTHER" id="PTHR11008:SF39">
    <property type="entry name" value="CIRCADIAN CLOCK-CONTROLLED PROTEIN-LIKE PROTEIN"/>
    <property type="match status" value="1"/>
</dbReference>
<evidence type="ECO:0000256" key="1">
    <source>
        <dbReference type="SAM" id="SignalP"/>
    </source>
</evidence>
<dbReference type="AlphaFoldDB" id="A0AAW1IC07"/>
<name>A0AAW1IC07_POPJA</name>
<gene>
    <name evidence="2" type="ORF">QE152_g36862</name>
</gene>
<proteinExistence type="predicted"/>
<keyword evidence="3" id="KW-1185">Reference proteome</keyword>